<dbReference type="EMBL" id="BEYU01000001">
    <property type="protein sequence ID" value="GBG23978.1"/>
    <property type="molecule type" value="Genomic_DNA"/>
</dbReference>
<comment type="caution">
    <text evidence="2">The sequence shown here is derived from an EMBL/GenBank/DDBJ whole genome shotgun (WGS) entry which is preliminary data.</text>
</comment>
<dbReference type="AlphaFoldDB" id="A0A2R5G2M2"/>
<dbReference type="OrthoDB" id="28868at2759"/>
<reference evidence="2 3" key="1">
    <citation type="submission" date="2017-12" db="EMBL/GenBank/DDBJ databases">
        <title>Sequencing, de novo assembly and annotation of complete genome of a new Thraustochytrid species, strain FCC1311.</title>
        <authorList>
            <person name="Sedici K."/>
            <person name="Godart F."/>
            <person name="Aiese Cigliano R."/>
            <person name="Sanseverino W."/>
            <person name="Barakat M."/>
            <person name="Ortet P."/>
            <person name="Marechal E."/>
            <person name="Cagnac O."/>
            <person name="Amato A."/>
        </authorList>
    </citation>
    <scope>NUCLEOTIDE SEQUENCE [LARGE SCALE GENOMIC DNA]</scope>
</reference>
<feature type="domain" description="Hemimethylated DNA-binding" evidence="1">
    <location>
        <begin position="191"/>
        <end position="302"/>
    </location>
</feature>
<dbReference type="InterPro" id="IPR053189">
    <property type="entry name" value="Clp_protease_adapter_ClpF"/>
</dbReference>
<dbReference type="InParanoid" id="A0A2R5G2M2"/>
<dbReference type="GO" id="GO:0003677">
    <property type="term" value="F:DNA binding"/>
    <property type="evidence" value="ECO:0007669"/>
    <property type="project" value="InterPro"/>
</dbReference>
<dbReference type="SMART" id="SM00992">
    <property type="entry name" value="YccV-like"/>
    <property type="match status" value="1"/>
</dbReference>
<dbReference type="NCBIfam" id="TIGR02097">
    <property type="entry name" value="yccV"/>
    <property type="match status" value="1"/>
</dbReference>
<protein>
    <submittedName>
        <fullName evidence="2">F-box only protein 21</fullName>
    </submittedName>
</protein>
<evidence type="ECO:0000313" key="3">
    <source>
        <dbReference type="Proteomes" id="UP000241890"/>
    </source>
</evidence>
<evidence type="ECO:0000259" key="1">
    <source>
        <dbReference type="SMART" id="SM00992"/>
    </source>
</evidence>
<dbReference type="PANTHER" id="PTHR48439">
    <property type="entry name" value="HEMIMETHYLATED DNA-BINDING DOMAIN-CONTAINING PROTEIN"/>
    <property type="match status" value="1"/>
</dbReference>
<name>A0A2R5G2M2_9STRA</name>
<sequence>MMATPLAAVLSLQQFYAHDIVDVDLGAWARAALGALASPAAAVQAAVAAGGAASGFWEQFAAGAGLGQQEVQEEFVDDMPLVSDLVFSVRGYGQPIKEIRASKDVNALEAITKLLASETGEFVLVNGDVHLRDGSVGLLLRVVSGSYEKVDAVVAAVEQVAVVYLEEVRETSRGIGVGRAVLLPEEWARPFRRGVVVEHLDDGFRGVVVQVHPFCRASDEWVDVNAAYDLRAGLEQPYYAILVDEKDANLVSDTAWLEGREGIAYASHEELAVLRPIGAHRVNHPRMKEFFSTIEDNRYKPIA</sequence>
<organism evidence="2 3">
    <name type="scientific">Hondaea fermentalgiana</name>
    <dbReference type="NCBI Taxonomy" id="2315210"/>
    <lineage>
        <taxon>Eukaryota</taxon>
        <taxon>Sar</taxon>
        <taxon>Stramenopiles</taxon>
        <taxon>Bigyra</taxon>
        <taxon>Labyrinthulomycetes</taxon>
        <taxon>Thraustochytrida</taxon>
        <taxon>Thraustochytriidae</taxon>
        <taxon>Hondaea</taxon>
    </lineage>
</organism>
<keyword evidence="3" id="KW-1185">Reference proteome</keyword>
<dbReference type="InterPro" id="IPR036623">
    <property type="entry name" value="Hemimethylated_DNA-bd_sf"/>
</dbReference>
<dbReference type="InterPro" id="IPR011722">
    <property type="entry name" value="Hemimethylated_DNA-bd_dom"/>
</dbReference>
<proteinExistence type="predicted"/>
<dbReference type="Pfam" id="PF08755">
    <property type="entry name" value="YccV-like"/>
    <property type="match status" value="1"/>
</dbReference>
<dbReference type="Proteomes" id="UP000241890">
    <property type="component" value="Unassembled WGS sequence"/>
</dbReference>
<evidence type="ECO:0000313" key="2">
    <source>
        <dbReference type="EMBL" id="GBG23978.1"/>
    </source>
</evidence>
<dbReference type="PANTHER" id="PTHR48439:SF1">
    <property type="entry name" value="HEMIMETHYLATED DNA-BINDING DOMAIN-CONTAINING PROTEIN"/>
    <property type="match status" value="1"/>
</dbReference>
<dbReference type="SUPFAM" id="SSF141255">
    <property type="entry name" value="YccV-like"/>
    <property type="match status" value="1"/>
</dbReference>
<accession>A0A2R5G2M2</accession>
<dbReference type="Gene3D" id="2.30.30.390">
    <property type="entry name" value="Hemimethylated DNA-binding domain"/>
    <property type="match status" value="1"/>
</dbReference>
<gene>
    <name evidence="2" type="ORF">FCC1311_001972</name>
</gene>